<evidence type="ECO:0000256" key="1">
    <source>
        <dbReference type="ARBA" id="ARBA00022722"/>
    </source>
</evidence>
<keyword evidence="9" id="KW-1185">Reference proteome</keyword>
<dbReference type="Gene3D" id="3.30.420.10">
    <property type="entry name" value="Ribonuclease H-like superfamily/Ribonuclease H"/>
    <property type="match status" value="1"/>
</dbReference>
<comment type="function">
    <text evidence="4">DNA polymerase III is a complex, multichain enzyme responsible for most of the replicative synthesis in bacteria. The epsilon subunit contain the editing function and is a proofreading 3'-5' exonuclease.</text>
</comment>
<proteinExistence type="predicted"/>
<dbReference type="SMART" id="SM00479">
    <property type="entry name" value="EXOIII"/>
    <property type="match status" value="1"/>
</dbReference>
<dbReference type="InterPro" id="IPR013520">
    <property type="entry name" value="Ribonucl_H"/>
</dbReference>
<organism evidence="8 9">
    <name type="scientific">Calycomorphotria hydatis</name>
    <dbReference type="NCBI Taxonomy" id="2528027"/>
    <lineage>
        <taxon>Bacteria</taxon>
        <taxon>Pseudomonadati</taxon>
        <taxon>Planctomycetota</taxon>
        <taxon>Planctomycetia</taxon>
        <taxon>Planctomycetales</taxon>
        <taxon>Planctomycetaceae</taxon>
        <taxon>Calycomorphotria</taxon>
    </lineage>
</organism>
<dbReference type="InterPro" id="IPR026881">
    <property type="entry name" value="WYL_dom"/>
</dbReference>
<keyword evidence="8" id="KW-0808">Transferase</keyword>
<dbReference type="PANTHER" id="PTHR30231:SF4">
    <property type="entry name" value="PROTEIN NEN2"/>
    <property type="match status" value="1"/>
</dbReference>
<protein>
    <submittedName>
        <fullName evidence="8">DNA polymerase III PolC-type</fullName>
        <ecNumber evidence="8">2.7.7.7</ecNumber>
    </submittedName>
</protein>
<dbReference type="GO" id="GO:0006260">
    <property type="term" value="P:DNA replication"/>
    <property type="evidence" value="ECO:0007669"/>
    <property type="project" value="InterPro"/>
</dbReference>
<evidence type="ECO:0000256" key="4">
    <source>
        <dbReference type="ARBA" id="ARBA00025483"/>
    </source>
</evidence>
<evidence type="ECO:0000313" key="9">
    <source>
        <dbReference type="Proteomes" id="UP000319976"/>
    </source>
</evidence>
<evidence type="ECO:0000313" key="8">
    <source>
        <dbReference type="EMBL" id="QDT63936.1"/>
    </source>
</evidence>
<sequence length="323" mass="35872">MPQAPYHLAIEETEFVAFDLETTGTSAAFGEIVEFGAVRFRPDGTVIDEFEQLVNPGRSMPPDVVRIHGITDEMVADSPSVAEVLPKFVEFLGDSERSILMAHNASFDVGFVNAALAKTESIAPAHVIIDTVRLSRRRFSSLRSHSLKSLKRAFRIQSSQSHRGLEDSLALKEVFLRVLANPPEPKTLGDLFADSPPWRFRAERPGAKGRAGRSRETPPAQLFTRRGRWQPKRSAGEDHPHLISAISSGQSGRLTYSGGSRSGEPRLVTPLQIIHGRESDYLVAFCHEEEKRKQYRIDRIELFEVNEKVTVDVSRETGEGTGG</sequence>
<reference evidence="8 9" key="1">
    <citation type="submission" date="2019-02" db="EMBL/GenBank/DDBJ databases">
        <title>Deep-cultivation of Planctomycetes and their phenomic and genomic characterization uncovers novel biology.</title>
        <authorList>
            <person name="Wiegand S."/>
            <person name="Jogler M."/>
            <person name="Boedeker C."/>
            <person name="Pinto D."/>
            <person name="Vollmers J."/>
            <person name="Rivas-Marin E."/>
            <person name="Kohn T."/>
            <person name="Peeters S.H."/>
            <person name="Heuer A."/>
            <person name="Rast P."/>
            <person name="Oberbeckmann S."/>
            <person name="Bunk B."/>
            <person name="Jeske O."/>
            <person name="Meyerdierks A."/>
            <person name="Storesund J.E."/>
            <person name="Kallscheuer N."/>
            <person name="Luecker S."/>
            <person name="Lage O.M."/>
            <person name="Pohl T."/>
            <person name="Merkel B.J."/>
            <person name="Hornburger P."/>
            <person name="Mueller R.-W."/>
            <person name="Bruemmer F."/>
            <person name="Labrenz M."/>
            <person name="Spormann A.M."/>
            <person name="Op den Camp H."/>
            <person name="Overmann J."/>
            <person name="Amann R."/>
            <person name="Jetten M.S.M."/>
            <person name="Mascher T."/>
            <person name="Medema M.H."/>
            <person name="Devos D.P."/>
            <person name="Kaster A.-K."/>
            <person name="Ovreas L."/>
            <person name="Rohde M."/>
            <person name="Galperin M.Y."/>
            <person name="Jogler C."/>
        </authorList>
    </citation>
    <scope>NUCLEOTIDE SEQUENCE [LARGE SCALE GENOMIC DNA]</scope>
    <source>
        <strain evidence="8 9">V22</strain>
    </source>
</reference>
<dbReference type="InterPro" id="IPR012337">
    <property type="entry name" value="RNaseH-like_sf"/>
</dbReference>
<dbReference type="GO" id="GO:0008408">
    <property type="term" value="F:3'-5' exonuclease activity"/>
    <property type="evidence" value="ECO:0007669"/>
    <property type="project" value="TreeGrafter"/>
</dbReference>
<dbReference type="PROSITE" id="PS52050">
    <property type="entry name" value="WYL"/>
    <property type="match status" value="1"/>
</dbReference>
<keyword evidence="2" id="KW-0378">Hydrolase</keyword>
<dbReference type="InterPro" id="IPR036397">
    <property type="entry name" value="RNaseH_sf"/>
</dbReference>
<feature type="region of interest" description="Disordered" evidence="6">
    <location>
        <begin position="202"/>
        <end position="263"/>
    </location>
</feature>
<dbReference type="RefSeq" id="WP_145260665.1">
    <property type="nucleotide sequence ID" value="NZ_CP036316.1"/>
</dbReference>
<evidence type="ECO:0000259" key="7">
    <source>
        <dbReference type="SMART" id="SM00479"/>
    </source>
</evidence>
<dbReference type="CDD" id="cd06127">
    <property type="entry name" value="DEDDh"/>
    <property type="match status" value="1"/>
</dbReference>
<dbReference type="OrthoDB" id="9813328at2"/>
<evidence type="ECO:0000256" key="6">
    <source>
        <dbReference type="SAM" id="MobiDB-lite"/>
    </source>
</evidence>
<dbReference type="Proteomes" id="UP000319976">
    <property type="component" value="Chromosome"/>
</dbReference>
<gene>
    <name evidence="8" type="primary">polC</name>
    <name evidence="8" type="ORF">V22_11650</name>
</gene>
<dbReference type="Pfam" id="PF00929">
    <property type="entry name" value="RNase_T"/>
    <property type="match status" value="1"/>
</dbReference>
<name>A0A517T6D2_9PLAN</name>
<keyword evidence="1" id="KW-0540">Nuclease</keyword>
<dbReference type="AlphaFoldDB" id="A0A517T6D2"/>
<feature type="compositionally biased region" description="Polar residues" evidence="6">
    <location>
        <begin position="245"/>
        <end position="259"/>
    </location>
</feature>
<dbReference type="KEGG" id="chya:V22_11650"/>
<accession>A0A517T6D2</accession>
<evidence type="ECO:0000256" key="2">
    <source>
        <dbReference type="ARBA" id="ARBA00022801"/>
    </source>
</evidence>
<comment type="subunit">
    <text evidence="5">DNA polymerase III contains a core (composed of alpha, epsilon and theta chains) that associates with a tau subunit. This core dimerizes to form the POLIII' complex. PolIII' associates with the gamma complex (composed of gamma, delta, delta', psi and chi chains) and with the beta chain to form the complete DNA polymerase III complex.</text>
</comment>
<keyword evidence="3" id="KW-0269">Exonuclease</keyword>
<dbReference type="SUPFAM" id="SSF53098">
    <property type="entry name" value="Ribonuclease H-like"/>
    <property type="match status" value="1"/>
</dbReference>
<dbReference type="GO" id="GO:0003677">
    <property type="term" value="F:DNA binding"/>
    <property type="evidence" value="ECO:0007669"/>
    <property type="project" value="InterPro"/>
</dbReference>
<evidence type="ECO:0000256" key="5">
    <source>
        <dbReference type="ARBA" id="ARBA00026073"/>
    </source>
</evidence>
<dbReference type="EC" id="2.7.7.7" evidence="8"/>
<evidence type="ECO:0000256" key="3">
    <source>
        <dbReference type="ARBA" id="ARBA00022839"/>
    </source>
</evidence>
<dbReference type="FunFam" id="3.30.420.10:FF:000045">
    <property type="entry name" value="3'-5' exonuclease DinG"/>
    <property type="match status" value="1"/>
</dbReference>
<dbReference type="EMBL" id="CP036316">
    <property type="protein sequence ID" value="QDT63936.1"/>
    <property type="molecule type" value="Genomic_DNA"/>
</dbReference>
<dbReference type="InterPro" id="IPR006054">
    <property type="entry name" value="DnaQ"/>
</dbReference>
<dbReference type="NCBIfam" id="TIGR00573">
    <property type="entry name" value="dnaq"/>
    <property type="match status" value="1"/>
</dbReference>
<keyword evidence="8" id="KW-0548">Nucleotidyltransferase</keyword>
<dbReference type="Pfam" id="PF13280">
    <property type="entry name" value="WYL"/>
    <property type="match status" value="1"/>
</dbReference>
<dbReference type="PANTHER" id="PTHR30231">
    <property type="entry name" value="DNA POLYMERASE III SUBUNIT EPSILON"/>
    <property type="match status" value="1"/>
</dbReference>
<feature type="domain" description="Exonuclease" evidence="7">
    <location>
        <begin position="14"/>
        <end position="184"/>
    </location>
</feature>
<dbReference type="GO" id="GO:0003887">
    <property type="term" value="F:DNA-directed DNA polymerase activity"/>
    <property type="evidence" value="ECO:0007669"/>
    <property type="project" value="UniProtKB-EC"/>
</dbReference>